<name>A0ABS0TRZ1_SERPR</name>
<keyword evidence="2" id="KW-1185">Reference proteome</keyword>
<sequence length="97" mass="11175">MAKFIVRVELRNSESADYDALHEKMSTHGFYKFAKFPGDEQNFTLPNAEYLFYSVKASENINYVGYLARAVAEKIRTNPKILVTEMKDSLQLGLDKF</sequence>
<comment type="caution">
    <text evidence="1">The sequence shown here is derived from an EMBL/GenBank/DDBJ whole genome shotgun (WGS) entry which is preliminary data.</text>
</comment>
<gene>
    <name evidence="1" type="ORF">JEQ07_12015</name>
</gene>
<evidence type="ECO:0000313" key="2">
    <source>
        <dbReference type="Proteomes" id="UP000639004"/>
    </source>
</evidence>
<accession>A0ABS0TRZ1</accession>
<dbReference type="RefSeq" id="WP_198642316.1">
    <property type="nucleotide sequence ID" value="NZ_JAEHSL010000007.1"/>
</dbReference>
<dbReference type="Proteomes" id="UP000639004">
    <property type="component" value="Unassembled WGS sequence"/>
</dbReference>
<proteinExistence type="predicted"/>
<evidence type="ECO:0000313" key="1">
    <source>
        <dbReference type="EMBL" id="MBI6181119.1"/>
    </source>
</evidence>
<protein>
    <submittedName>
        <fullName evidence="1">DUF2622 domain-containing protein</fullName>
    </submittedName>
</protein>
<reference evidence="1 2" key="1">
    <citation type="submission" date="2020-12" db="EMBL/GenBank/DDBJ databases">
        <title>Enhanced detection system for hospital associated transmission using whole genome sequencing surveillance.</title>
        <authorList>
            <person name="Harrison L.H."/>
            <person name="Van Tyne D."/>
            <person name="Marsh J.W."/>
            <person name="Griffith M.P."/>
            <person name="Snyder D.J."/>
            <person name="Cooper V.S."/>
            <person name="Mustapha M."/>
        </authorList>
    </citation>
    <scope>NUCLEOTIDE SEQUENCE [LARGE SCALE GENOMIC DNA]</scope>
    <source>
        <strain evidence="1 2">SER00238</strain>
    </source>
</reference>
<dbReference type="EMBL" id="JAEHSL010000007">
    <property type="protein sequence ID" value="MBI6181119.1"/>
    <property type="molecule type" value="Genomic_DNA"/>
</dbReference>
<organism evidence="1 2">
    <name type="scientific">Serratia proteamaculans</name>
    <dbReference type="NCBI Taxonomy" id="28151"/>
    <lineage>
        <taxon>Bacteria</taxon>
        <taxon>Pseudomonadati</taxon>
        <taxon>Pseudomonadota</taxon>
        <taxon>Gammaproteobacteria</taxon>
        <taxon>Enterobacterales</taxon>
        <taxon>Yersiniaceae</taxon>
        <taxon>Serratia</taxon>
    </lineage>
</organism>